<dbReference type="Proteomes" id="UP000217005">
    <property type="component" value="Unassembled WGS sequence"/>
</dbReference>
<evidence type="ECO:0000259" key="4">
    <source>
        <dbReference type="PROSITE" id="PS01124"/>
    </source>
</evidence>
<evidence type="ECO:0000256" key="3">
    <source>
        <dbReference type="ARBA" id="ARBA00023163"/>
    </source>
</evidence>
<dbReference type="Gene3D" id="1.10.10.60">
    <property type="entry name" value="Homeodomain-like"/>
    <property type="match status" value="1"/>
</dbReference>
<dbReference type="InterPro" id="IPR050204">
    <property type="entry name" value="AraC_XylS_family_regulators"/>
</dbReference>
<sequence length="314" mass="32941">MDALSQLLALGRFEAHMDVRCLLDGAFVLPHEPAPRHEAAFHLLLAGRCLLRTTSGEIAMQAGDFVMVSHGQTHTLAHAGARGKPRRAVAPVATPQPTPLARVSNVDTPAQAAVDLVCGRYRYAPGAGILLAQTLPPVLHASLPLDAGATDAQPLAALVDLLRSESAVARPGANALINALGQALLALALRAHGHAAEAPPGLLPLLAHPRLAPSIQALLREPGADWTLDTLAAHAAMSRATYARQVQSVAGTAAGALVTRLRMMHACELLQDMRRPVADVAEAVGYRSEAAFGKAFQAMMGEPPGRWRRARAAS</sequence>
<keyword evidence="2" id="KW-0238">DNA-binding</keyword>
<dbReference type="Pfam" id="PF12833">
    <property type="entry name" value="HTH_18"/>
    <property type="match status" value="1"/>
</dbReference>
<keyword evidence="1" id="KW-0805">Transcription regulation</keyword>
<dbReference type="EMBL" id="NEVL01000003">
    <property type="protein sequence ID" value="OZI35913.1"/>
    <property type="molecule type" value="Genomic_DNA"/>
</dbReference>
<dbReference type="RefSeq" id="WP_094826721.1">
    <property type="nucleotide sequence ID" value="NZ_NEVL01000003.1"/>
</dbReference>
<dbReference type="AlphaFoldDB" id="A0A261SHT2"/>
<dbReference type="InterPro" id="IPR032783">
    <property type="entry name" value="AraC_lig"/>
</dbReference>
<accession>A0A261SHT2</accession>
<reference evidence="5 6" key="1">
    <citation type="submission" date="2017-05" db="EMBL/GenBank/DDBJ databases">
        <title>Complete and WGS of Bordetella genogroups.</title>
        <authorList>
            <person name="Spilker T."/>
            <person name="LiPuma J."/>
        </authorList>
    </citation>
    <scope>NUCLEOTIDE SEQUENCE [LARGE SCALE GENOMIC DNA]</scope>
    <source>
        <strain evidence="5 6">AU17610</strain>
    </source>
</reference>
<dbReference type="SMART" id="SM00342">
    <property type="entry name" value="HTH_ARAC"/>
    <property type="match status" value="1"/>
</dbReference>
<gene>
    <name evidence="5" type="ORF">CEG14_12775</name>
</gene>
<dbReference type="PANTHER" id="PTHR46796">
    <property type="entry name" value="HTH-TYPE TRANSCRIPTIONAL ACTIVATOR RHAS-RELATED"/>
    <property type="match status" value="1"/>
</dbReference>
<evidence type="ECO:0000256" key="1">
    <source>
        <dbReference type="ARBA" id="ARBA00023015"/>
    </source>
</evidence>
<protein>
    <submittedName>
        <fullName evidence="5">AraC family transcriptional regulator</fullName>
    </submittedName>
</protein>
<feature type="domain" description="HTH araC/xylS-type" evidence="4">
    <location>
        <begin position="209"/>
        <end position="310"/>
    </location>
</feature>
<dbReference type="PROSITE" id="PS01124">
    <property type="entry name" value="HTH_ARAC_FAMILY_2"/>
    <property type="match status" value="1"/>
</dbReference>
<proteinExistence type="predicted"/>
<keyword evidence="3" id="KW-0804">Transcription</keyword>
<evidence type="ECO:0000256" key="2">
    <source>
        <dbReference type="ARBA" id="ARBA00023125"/>
    </source>
</evidence>
<dbReference type="PROSITE" id="PS00041">
    <property type="entry name" value="HTH_ARAC_FAMILY_1"/>
    <property type="match status" value="2"/>
</dbReference>
<dbReference type="GO" id="GO:0043565">
    <property type="term" value="F:sequence-specific DNA binding"/>
    <property type="evidence" value="ECO:0007669"/>
    <property type="project" value="InterPro"/>
</dbReference>
<name>A0A261SHT2_9BORD</name>
<dbReference type="GO" id="GO:0003700">
    <property type="term" value="F:DNA-binding transcription factor activity"/>
    <property type="evidence" value="ECO:0007669"/>
    <property type="project" value="InterPro"/>
</dbReference>
<evidence type="ECO:0000313" key="5">
    <source>
        <dbReference type="EMBL" id="OZI35913.1"/>
    </source>
</evidence>
<organism evidence="5 6">
    <name type="scientific">Bordetella genomosp. 1</name>
    <dbReference type="NCBI Taxonomy" id="1395607"/>
    <lineage>
        <taxon>Bacteria</taxon>
        <taxon>Pseudomonadati</taxon>
        <taxon>Pseudomonadota</taxon>
        <taxon>Betaproteobacteria</taxon>
        <taxon>Burkholderiales</taxon>
        <taxon>Alcaligenaceae</taxon>
        <taxon>Bordetella</taxon>
    </lineage>
</organism>
<evidence type="ECO:0000313" key="6">
    <source>
        <dbReference type="Proteomes" id="UP000217005"/>
    </source>
</evidence>
<dbReference type="InterPro" id="IPR018062">
    <property type="entry name" value="HTH_AraC-typ_CS"/>
</dbReference>
<dbReference type="Pfam" id="PF12852">
    <property type="entry name" value="Cupin_6"/>
    <property type="match status" value="1"/>
</dbReference>
<comment type="caution">
    <text evidence="5">The sequence shown here is derived from an EMBL/GenBank/DDBJ whole genome shotgun (WGS) entry which is preliminary data.</text>
</comment>
<dbReference type="InterPro" id="IPR009057">
    <property type="entry name" value="Homeodomain-like_sf"/>
</dbReference>
<dbReference type="SUPFAM" id="SSF46689">
    <property type="entry name" value="Homeodomain-like"/>
    <property type="match status" value="1"/>
</dbReference>
<dbReference type="InterPro" id="IPR018060">
    <property type="entry name" value="HTH_AraC"/>
</dbReference>
<dbReference type="PANTHER" id="PTHR46796:SF7">
    <property type="entry name" value="ARAC FAMILY TRANSCRIPTIONAL REGULATOR"/>
    <property type="match status" value="1"/>
</dbReference>
<dbReference type="OrthoDB" id="9783876at2"/>